<dbReference type="EMBL" id="QPFP01000069">
    <property type="protein sequence ID" value="TEB24199.1"/>
    <property type="molecule type" value="Genomic_DNA"/>
</dbReference>
<accession>A0A4Y7SSF9</accession>
<evidence type="ECO:0000313" key="2">
    <source>
        <dbReference type="Proteomes" id="UP000298030"/>
    </source>
</evidence>
<protein>
    <submittedName>
        <fullName evidence="1">Uncharacterized protein</fullName>
    </submittedName>
</protein>
<gene>
    <name evidence="1" type="ORF">FA13DRAFT_1739400</name>
</gene>
<evidence type="ECO:0000313" key="1">
    <source>
        <dbReference type="EMBL" id="TEB24199.1"/>
    </source>
</evidence>
<proteinExistence type="predicted"/>
<organism evidence="1 2">
    <name type="scientific">Coprinellus micaceus</name>
    <name type="common">Glistening ink-cap mushroom</name>
    <name type="synonym">Coprinus micaceus</name>
    <dbReference type="NCBI Taxonomy" id="71717"/>
    <lineage>
        <taxon>Eukaryota</taxon>
        <taxon>Fungi</taxon>
        <taxon>Dikarya</taxon>
        <taxon>Basidiomycota</taxon>
        <taxon>Agaricomycotina</taxon>
        <taxon>Agaricomycetes</taxon>
        <taxon>Agaricomycetidae</taxon>
        <taxon>Agaricales</taxon>
        <taxon>Agaricineae</taxon>
        <taxon>Psathyrellaceae</taxon>
        <taxon>Coprinellus</taxon>
    </lineage>
</organism>
<dbReference type="AlphaFoldDB" id="A0A4Y7SSF9"/>
<dbReference type="Proteomes" id="UP000298030">
    <property type="component" value="Unassembled WGS sequence"/>
</dbReference>
<sequence>MLCVAEYETILRNGLSLDRTWTHGASVTRSQPYPRFKGDLEQDKIKNATRVLERAI</sequence>
<name>A0A4Y7SSF9_COPMI</name>
<keyword evidence="2" id="KW-1185">Reference proteome</keyword>
<reference evidence="1 2" key="1">
    <citation type="journal article" date="2019" name="Nat. Ecol. Evol.">
        <title>Megaphylogeny resolves global patterns of mushroom evolution.</title>
        <authorList>
            <person name="Varga T."/>
            <person name="Krizsan K."/>
            <person name="Foldi C."/>
            <person name="Dima B."/>
            <person name="Sanchez-Garcia M."/>
            <person name="Sanchez-Ramirez S."/>
            <person name="Szollosi G.J."/>
            <person name="Szarkandi J.G."/>
            <person name="Papp V."/>
            <person name="Albert L."/>
            <person name="Andreopoulos W."/>
            <person name="Angelini C."/>
            <person name="Antonin V."/>
            <person name="Barry K.W."/>
            <person name="Bougher N.L."/>
            <person name="Buchanan P."/>
            <person name="Buyck B."/>
            <person name="Bense V."/>
            <person name="Catcheside P."/>
            <person name="Chovatia M."/>
            <person name="Cooper J."/>
            <person name="Damon W."/>
            <person name="Desjardin D."/>
            <person name="Finy P."/>
            <person name="Geml J."/>
            <person name="Haridas S."/>
            <person name="Hughes K."/>
            <person name="Justo A."/>
            <person name="Karasinski D."/>
            <person name="Kautmanova I."/>
            <person name="Kiss B."/>
            <person name="Kocsube S."/>
            <person name="Kotiranta H."/>
            <person name="LaButti K.M."/>
            <person name="Lechner B.E."/>
            <person name="Liimatainen K."/>
            <person name="Lipzen A."/>
            <person name="Lukacs Z."/>
            <person name="Mihaltcheva S."/>
            <person name="Morgado L.N."/>
            <person name="Niskanen T."/>
            <person name="Noordeloos M.E."/>
            <person name="Ohm R.A."/>
            <person name="Ortiz-Santana B."/>
            <person name="Ovrebo C."/>
            <person name="Racz N."/>
            <person name="Riley R."/>
            <person name="Savchenko A."/>
            <person name="Shiryaev A."/>
            <person name="Soop K."/>
            <person name="Spirin V."/>
            <person name="Szebenyi C."/>
            <person name="Tomsovsky M."/>
            <person name="Tulloss R.E."/>
            <person name="Uehling J."/>
            <person name="Grigoriev I.V."/>
            <person name="Vagvolgyi C."/>
            <person name="Papp T."/>
            <person name="Martin F.M."/>
            <person name="Miettinen O."/>
            <person name="Hibbett D.S."/>
            <person name="Nagy L.G."/>
        </authorList>
    </citation>
    <scope>NUCLEOTIDE SEQUENCE [LARGE SCALE GENOMIC DNA]</scope>
    <source>
        <strain evidence="1 2">FP101781</strain>
    </source>
</reference>
<comment type="caution">
    <text evidence="1">The sequence shown here is derived from an EMBL/GenBank/DDBJ whole genome shotgun (WGS) entry which is preliminary data.</text>
</comment>